<dbReference type="WBParaSite" id="JU765_v2.g17016.t1">
    <property type="protein sequence ID" value="JU765_v2.g17016.t1"/>
    <property type="gene ID" value="JU765_v2.g17016"/>
</dbReference>
<proteinExistence type="predicted"/>
<protein>
    <submittedName>
        <fullName evidence="2">Uncharacterized protein</fullName>
    </submittedName>
</protein>
<dbReference type="Proteomes" id="UP000887576">
    <property type="component" value="Unplaced"/>
</dbReference>
<sequence>MVIPSDLNTDDEKVKFVRQFCDDVTDKLDQINKCLLSNIFVKTENIEGYLFFDEARRTADLGSVLCNDWDQGFLPEMQILECIGNHHKNISNVFRNHGINQIRQNLSLRCWHLRMAITQLEPIYSKCKLSSKIVLNRVKNQDKIFVMLGMTPCFSNID</sequence>
<evidence type="ECO:0000313" key="1">
    <source>
        <dbReference type="Proteomes" id="UP000887576"/>
    </source>
</evidence>
<name>A0AC34QKF0_9BILA</name>
<organism evidence="1 2">
    <name type="scientific">Panagrolaimus sp. JU765</name>
    <dbReference type="NCBI Taxonomy" id="591449"/>
    <lineage>
        <taxon>Eukaryota</taxon>
        <taxon>Metazoa</taxon>
        <taxon>Ecdysozoa</taxon>
        <taxon>Nematoda</taxon>
        <taxon>Chromadorea</taxon>
        <taxon>Rhabditida</taxon>
        <taxon>Tylenchina</taxon>
        <taxon>Panagrolaimomorpha</taxon>
        <taxon>Panagrolaimoidea</taxon>
        <taxon>Panagrolaimidae</taxon>
        <taxon>Panagrolaimus</taxon>
    </lineage>
</organism>
<reference evidence="2" key="1">
    <citation type="submission" date="2022-11" db="UniProtKB">
        <authorList>
            <consortium name="WormBaseParasite"/>
        </authorList>
    </citation>
    <scope>IDENTIFICATION</scope>
</reference>
<evidence type="ECO:0000313" key="2">
    <source>
        <dbReference type="WBParaSite" id="JU765_v2.g17016.t1"/>
    </source>
</evidence>
<accession>A0AC34QKF0</accession>